<dbReference type="RefSeq" id="WP_200523356.1">
    <property type="nucleotide sequence ID" value="NZ_JAEHNZ010000006.1"/>
</dbReference>
<proteinExistence type="predicted"/>
<evidence type="ECO:0000313" key="2">
    <source>
        <dbReference type="EMBL" id="MBK0397409.1"/>
    </source>
</evidence>
<accession>A0ABS1BW82</accession>
<organism evidence="2 3">
    <name type="scientific">Kingella bonacorsii</name>
    <dbReference type="NCBI Taxonomy" id="2796361"/>
    <lineage>
        <taxon>Bacteria</taxon>
        <taxon>Pseudomonadati</taxon>
        <taxon>Pseudomonadota</taxon>
        <taxon>Betaproteobacteria</taxon>
        <taxon>Neisseriales</taxon>
        <taxon>Neisseriaceae</taxon>
        <taxon>Kingella</taxon>
    </lineage>
</organism>
<dbReference type="EMBL" id="JAEHNZ010000006">
    <property type="protein sequence ID" value="MBK0397409.1"/>
    <property type="molecule type" value="Genomic_DNA"/>
</dbReference>
<keyword evidence="3" id="KW-1185">Reference proteome</keyword>
<comment type="caution">
    <text evidence="2">The sequence shown here is derived from an EMBL/GenBank/DDBJ whole genome shotgun (WGS) entry which is preliminary data.</text>
</comment>
<dbReference type="InterPro" id="IPR054246">
    <property type="entry name" value="DUF6973"/>
</dbReference>
<gene>
    <name evidence="2" type="ORF">JDW22_12730</name>
</gene>
<feature type="domain" description="DUF6973" evidence="1">
    <location>
        <begin position="25"/>
        <end position="115"/>
    </location>
</feature>
<evidence type="ECO:0000259" key="1">
    <source>
        <dbReference type="Pfam" id="PF22322"/>
    </source>
</evidence>
<protein>
    <recommendedName>
        <fullName evidence="1">DUF6973 domain-containing protein</fullName>
    </recommendedName>
</protein>
<reference evidence="2 3" key="1">
    <citation type="journal article" date="2021" name="Pathogens">
        <title>Isolation and Characterization of Kingella bonacorsii sp. nov., A Novel Kingella Species Detected in a Stable Periodontitis Subject.</title>
        <authorList>
            <person name="Antezack A."/>
            <person name="Boxberger M."/>
            <person name="Rolland C."/>
            <person name="Monnet-Corti V."/>
            <person name="La Scola B."/>
        </authorList>
    </citation>
    <scope>NUCLEOTIDE SEQUENCE [LARGE SCALE GENOMIC DNA]</scope>
    <source>
        <strain evidence="2 3">Marseille-Q4569</strain>
    </source>
</reference>
<dbReference type="Proteomes" id="UP000614058">
    <property type="component" value="Unassembled WGS sequence"/>
</dbReference>
<dbReference type="Pfam" id="PF22322">
    <property type="entry name" value="DUF6973"/>
    <property type="match status" value="1"/>
</dbReference>
<evidence type="ECO:0000313" key="3">
    <source>
        <dbReference type="Proteomes" id="UP000614058"/>
    </source>
</evidence>
<sequence length="177" mass="19807">MLNPNISTIASTFQLNLFDNRQFGGEGGVGNAFRHTLWQAIITNRLGENIATQVGNSHETGFKIDFSKRENISLNKADEMIDQLNNQIGREIAIKNPNSDNKKLAINVLNYYLKEGLYQAEKNNSNSYNVVKKKLPITVYNNAINKIGQLDATGAGPVMQQKRLILQKQLINNGMGW</sequence>
<name>A0ABS1BW82_9NEIS</name>